<dbReference type="AlphaFoldDB" id="A0A2S9I4X0"/>
<comment type="caution">
    <text evidence="2">The sequence shown here is derived from an EMBL/GenBank/DDBJ whole genome shotgun (WGS) entry which is preliminary data.</text>
</comment>
<keyword evidence="3" id="KW-1185">Reference proteome</keyword>
<accession>A0A2S9I4X0</accession>
<evidence type="ECO:0000313" key="3">
    <source>
        <dbReference type="Proteomes" id="UP000239181"/>
    </source>
</evidence>
<reference evidence="2 3" key="1">
    <citation type="submission" date="2017-10" db="EMBL/GenBank/DDBJ databases">
        <title>Draft genome of two endophytic bacteria isolated from 'guarana' Paullinia cupana (Mart.) Ducke.</title>
        <authorList>
            <person name="Siqueira K.A."/>
            <person name="Liotti R.G."/>
            <person name="Mendes T.A."/>
            <person name="Soares M.A."/>
        </authorList>
    </citation>
    <scope>NUCLEOTIDE SEQUENCE [LARGE SCALE GENOMIC DNA]</scope>
    <source>
        <strain evidence="2 3">342</strain>
    </source>
</reference>
<name>A0A2S9I4X0_9GAMM</name>
<organism evidence="2 3">
    <name type="scientific">Pantoea coffeiphila</name>
    <dbReference type="NCBI Taxonomy" id="1465635"/>
    <lineage>
        <taxon>Bacteria</taxon>
        <taxon>Pseudomonadati</taxon>
        <taxon>Pseudomonadota</taxon>
        <taxon>Gammaproteobacteria</taxon>
        <taxon>Enterobacterales</taxon>
        <taxon>Erwiniaceae</taxon>
        <taxon>Pantoea</taxon>
    </lineage>
</organism>
<dbReference type="OrthoDB" id="5298046at2"/>
<dbReference type="InterPro" id="IPR051474">
    <property type="entry name" value="Anti-sigma-K/W_factor"/>
</dbReference>
<sequence length="234" mass="24947">MKSKHDFDSALAAEYALGTLRGAARLRFMHRIEQDPELAAEVQRWQNALVALDSDVIPVTPPETLWPRIVGDLPTELQPGTLSSPPVTQPIKIPRSTWPLWLGWGLAASFAGALLYTQLVPAPVPPQAIAVLSNSQQQGIWVIGINPAQNRLTVQTAAPPNIGPDHSLQLWLIPPGGKPQSLGLLDVSGNRRVDLAPLKPDALPDLAISLEPPGGSPTGQPTGPVLFSGKISLL</sequence>
<evidence type="ECO:0000313" key="2">
    <source>
        <dbReference type="EMBL" id="PRD12830.1"/>
    </source>
</evidence>
<dbReference type="PANTHER" id="PTHR37461">
    <property type="entry name" value="ANTI-SIGMA-K FACTOR RSKA"/>
    <property type="match status" value="1"/>
</dbReference>
<dbReference type="RefSeq" id="WP_105595376.1">
    <property type="nucleotide sequence ID" value="NZ_PDET01000026.1"/>
</dbReference>
<dbReference type="Pfam" id="PF10099">
    <property type="entry name" value="RskA_C"/>
    <property type="match status" value="1"/>
</dbReference>
<gene>
    <name evidence="2" type="ORF">CQW29_24590</name>
</gene>
<dbReference type="GO" id="GO:0006417">
    <property type="term" value="P:regulation of translation"/>
    <property type="evidence" value="ECO:0007669"/>
    <property type="project" value="TreeGrafter"/>
</dbReference>
<dbReference type="InterPro" id="IPR018764">
    <property type="entry name" value="RskA_C"/>
</dbReference>
<dbReference type="EMBL" id="PDET01000026">
    <property type="protein sequence ID" value="PRD12830.1"/>
    <property type="molecule type" value="Genomic_DNA"/>
</dbReference>
<feature type="domain" description="Anti-sigma K factor RskA C-terminal" evidence="1">
    <location>
        <begin position="108"/>
        <end position="225"/>
    </location>
</feature>
<evidence type="ECO:0000259" key="1">
    <source>
        <dbReference type="Pfam" id="PF10099"/>
    </source>
</evidence>
<dbReference type="PANTHER" id="PTHR37461:SF1">
    <property type="entry name" value="ANTI-SIGMA-K FACTOR RSKA"/>
    <property type="match status" value="1"/>
</dbReference>
<protein>
    <recommendedName>
        <fullName evidence="1">Anti-sigma K factor RskA C-terminal domain-containing protein</fullName>
    </recommendedName>
</protein>
<dbReference type="GO" id="GO:0016989">
    <property type="term" value="F:sigma factor antagonist activity"/>
    <property type="evidence" value="ECO:0007669"/>
    <property type="project" value="TreeGrafter"/>
</dbReference>
<dbReference type="Proteomes" id="UP000239181">
    <property type="component" value="Unassembled WGS sequence"/>
</dbReference>
<proteinExistence type="predicted"/>
<dbReference type="GO" id="GO:0005886">
    <property type="term" value="C:plasma membrane"/>
    <property type="evidence" value="ECO:0007669"/>
    <property type="project" value="InterPro"/>
</dbReference>